<dbReference type="GO" id="GO:0008173">
    <property type="term" value="F:RNA methyltransferase activity"/>
    <property type="evidence" value="ECO:0007669"/>
    <property type="project" value="InterPro"/>
</dbReference>
<keyword evidence="5" id="KW-0819">tRNA processing</keyword>
<dbReference type="EMBL" id="GDKF01004025">
    <property type="protein sequence ID" value="JAT74597.1"/>
    <property type="molecule type" value="Transcribed_RNA"/>
</dbReference>
<dbReference type="GO" id="GO:0002130">
    <property type="term" value="P:wobble position ribose methylation"/>
    <property type="evidence" value="ECO:0007669"/>
    <property type="project" value="TreeGrafter"/>
</dbReference>
<dbReference type="InterPro" id="IPR029026">
    <property type="entry name" value="tRNA_m1G_MTases_N"/>
</dbReference>
<proteinExistence type="predicted"/>
<dbReference type="AlphaFoldDB" id="A0A1D2A5Y4"/>
<dbReference type="PANTHER" id="PTHR42971:SF1">
    <property type="entry name" value="TRNA (CYTIDINE(34)-2'-O)-METHYLTRANSFERASE"/>
    <property type="match status" value="1"/>
</dbReference>
<evidence type="ECO:0000256" key="4">
    <source>
        <dbReference type="ARBA" id="ARBA00022691"/>
    </source>
</evidence>
<evidence type="ECO:0000256" key="3">
    <source>
        <dbReference type="ARBA" id="ARBA00022679"/>
    </source>
</evidence>
<dbReference type="Pfam" id="PF00588">
    <property type="entry name" value="SpoU_methylase"/>
    <property type="match status" value="1"/>
</dbReference>
<dbReference type="InterPro" id="IPR029028">
    <property type="entry name" value="Alpha/beta_knot_MTases"/>
</dbReference>
<dbReference type="InterPro" id="IPR001537">
    <property type="entry name" value="SpoU_MeTrfase"/>
</dbReference>
<keyword evidence="3" id="KW-0808">Transferase</keyword>
<accession>A0A1D2A5Y4</accession>
<evidence type="ECO:0000259" key="6">
    <source>
        <dbReference type="Pfam" id="PF00588"/>
    </source>
</evidence>
<evidence type="ECO:0000256" key="2">
    <source>
        <dbReference type="ARBA" id="ARBA00022603"/>
    </source>
</evidence>
<evidence type="ECO:0000256" key="5">
    <source>
        <dbReference type="ARBA" id="ARBA00022694"/>
    </source>
</evidence>
<feature type="domain" description="tRNA/rRNA methyltransferase SpoU type" evidence="6">
    <location>
        <begin position="23"/>
        <end position="116"/>
    </location>
</feature>
<name>A0A1D2A5Y4_AUXPR</name>
<dbReference type="SUPFAM" id="SSF75217">
    <property type="entry name" value="alpha/beta knot"/>
    <property type="match status" value="1"/>
</dbReference>
<evidence type="ECO:0000313" key="7">
    <source>
        <dbReference type="EMBL" id="JAT74597.1"/>
    </source>
</evidence>
<protein>
    <recommendedName>
        <fullName evidence="6">tRNA/rRNA methyltransferase SpoU type domain-containing protein</fullName>
    </recommendedName>
</protein>
<reference evidence="7" key="1">
    <citation type="submission" date="2015-08" db="EMBL/GenBank/DDBJ databases">
        <authorList>
            <person name="Babu N.S."/>
            <person name="Beckwith C.J."/>
            <person name="Beseler K.G."/>
            <person name="Brison A."/>
            <person name="Carone J.V."/>
            <person name="Caskin T.P."/>
            <person name="Diamond M."/>
            <person name="Durham M.E."/>
            <person name="Foxe J.M."/>
            <person name="Go M."/>
            <person name="Henderson B.A."/>
            <person name="Jones I.B."/>
            <person name="McGettigan J.A."/>
            <person name="Micheletti S.J."/>
            <person name="Nasrallah M.E."/>
            <person name="Ortiz D."/>
            <person name="Piller C.R."/>
            <person name="Privatt S.R."/>
            <person name="Schneider S.L."/>
            <person name="Sharp S."/>
            <person name="Smith T.C."/>
            <person name="Stanton J.D."/>
            <person name="Ullery H.E."/>
            <person name="Wilson R.J."/>
            <person name="Serrano M.G."/>
            <person name="Buck G."/>
            <person name="Lee V."/>
            <person name="Wang Y."/>
            <person name="Carvalho R."/>
            <person name="Voegtly L."/>
            <person name="Shi R."/>
            <person name="Duckworth R."/>
            <person name="Johnson A."/>
            <person name="Loviza R."/>
            <person name="Walstead R."/>
            <person name="Shah Z."/>
            <person name="Kiflezghi M."/>
            <person name="Wade K."/>
            <person name="Ball S.L."/>
            <person name="Bradley K.W."/>
            <person name="Asai D.J."/>
            <person name="Bowman C.A."/>
            <person name="Russell D.A."/>
            <person name="Pope W.H."/>
            <person name="Jacobs-Sera D."/>
            <person name="Hendrix R.W."/>
            <person name="Hatfull G.F."/>
        </authorList>
    </citation>
    <scope>NUCLEOTIDE SEQUENCE</scope>
</reference>
<dbReference type="InterPro" id="IPR016914">
    <property type="entry name" value="TrmL"/>
</dbReference>
<organism evidence="7">
    <name type="scientific">Auxenochlorella protothecoides</name>
    <name type="common">Green microalga</name>
    <name type="synonym">Chlorella protothecoides</name>
    <dbReference type="NCBI Taxonomy" id="3075"/>
    <lineage>
        <taxon>Eukaryota</taxon>
        <taxon>Viridiplantae</taxon>
        <taxon>Chlorophyta</taxon>
        <taxon>core chlorophytes</taxon>
        <taxon>Trebouxiophyceae</taxon>
        <taxon>Chlorellales</taxon>
        <taxon>Chlorellaceae</taxon>
        <taxon>Auxenochlorella</taxon>
    </lineage>
</organism>
<dbReference type="PANTHER" id="PTHR42971">
    <property type="entry name" value="TRNA (CYTIDINE(34)-2'-O)-METHYLTRANSFERASE"/>
    <property type="match status" value="1"/>
</dbReference>
<dbReference type="Gene3D" id="3.40.1280.10">
    <property type="match status" value="1"/>
</dbReference>
<evidence type="ECO:0000256" key="1">
    <source>
        <dbReference type="ARBA" id="ARBA00022490"/>
    </source>
</evidence>
<gene>
    <name evidence="7" type="ORF">g.9813</name>
</gene>
<dbReference type="GO" id="GO:0003723">
    <property type="term" value="F:RNA binding"/>
    <property type="evidence" value="ECO:0007669"/>
    <property type="project" value="InterPro"/>
</dbReference>
<keyword evidence="4" id="KW-0949">S-adenosyl-L-methionine</keyword>
<sequence>MRSHMCGAPPGGPYGVSDFRNQVHDDIEAFLAFYESLPGPKRLIGYSKFAERHYAQDGLYGPGTWLVFGSETSGLPTMAVEAVNNDAGNSAMVKIPMQQQHVRSLNLATSVGIGVYEALRQLDGAVLPDVKNY</sequence>
<keyword evidence="1" id="KW-0963">Cytoplasm</keyword>
<keyword evidence="2" id="KW-0489">Methyltransferase</keyword>